<evidence type="ECO:0000313" key="1">
    <source>
        <dbReference type="EMBL" id="AFK45383.1"/>
    </source>
</evidence>
<proteinExistence type="evidence at transcript level"/>
<accession>I3SYP1</accession>
<sequence>MKLMFVHEPHCQEKYLLQQRKENLCSTLVVHRVHLSPTTSYQKRPSSAFSSPY</sequence>
<name>I3SYP1_MEDTR</name>
<organism evidence="1">
    <name type="scientific">Medicago truncatula</name>
    <name type="common">Barrel medic</name>
    <name type="synonym">Medicago tribuloides</name>
    <dbReference type="NCBI Taxonomy" id="3880"/>
    <lineage>
        <taxon>Eukaryota</taxon>
        <taxon>Viridiplantae</taxon>
        <taxon>Streptophyta</taxon>
        <taxon>Embryophyta</taxon>
        <taxon>Tracheophyta</taxon>
        <taxon>Spermatophyta</taxon>
        <taxon>Magnoliopsida</taxon>
        <taxon>eudicotyledons</taxon>
        <taxon>Gunneridae</taxon>
        <taxon>Pentapetalae</taxon>
        <taxon>rosids</taxon>
        <taxon>fabids</taxon>
        <taxon>Fabales</taxon>
        <taxon>Fabaceae</taxon>
        <taxon>Papilionoideae</taxon>
        <taxon>50 kb inversion clade</taxon>
        <taxon>NPAAA clade</taxon>
        <taxon>Hologalegina</taxon>
        <taxon>IRL clade</taxon>
        <taxon>Trifolieae</taxon>
        <taxon>Medicago</taxon>
    </lineage>
</organism>
<reference evidence="1" key="1">
    <citation type="submission" date="2012-05" db="EMBL/GenBank/DDBJ databases">
        <authorList>
            <person name="Krishnakumar V."/>
            <person name="Cheung F."/>
            <person name="Xiao Y."/>
            <person name="Chan A."/>
            <person name="Moskal W.A."/>
            <person name="Town C.D."/>
        </authorList>
    </citation>
    <scope>NUCLEOTIDE SEQUENCE</scope>
</reference>
<dbReference type="EMBL" id="BT145589">
    <property type="protein sequence ID" value="AFK45383.1"/>
    <property type="molecule type" value="mRNA"/>
</dbReference>
<protein>
    <submittedName>
        <fullName evidence="1">Uncharacterized protein</fullName>
    </submittedName>
</protein>
<dbReference type="AlphaFoldDB" id="I3SYP1"/>